<feature type="binding site" evidence="8">
    <location>
        <position position="62"/>
    </location>
    <ligand>
        <name>(R)-pantoate</name>
        <dbReference type="ChEBI" id="CHEBI:15980"/>
    </ligand>
</feature>
<evidence type="ECO:0000313" key="14">
    <source>
        <dbReference type="Proteomes" id="UP000550736"/>
    </source>
</evidence>
<dbReference type="Gene3D" id="3.40.50.620">
    <property type="entry name" value="HUPs"/>
    <property type="match status" value="1"/>
</dbReference>
<dbReference type="GO" id="GO:0015940">
    <property type="term" value="P:pantothenate biosynthetic process"/>
    <property type="evidence" value="ECO:0007669"/>
    <property type="project" value="UniProtKB-UniRule"/>
</dbReference>
<sequence>MTKIVTTINDMQEIVKSYRSQGKTIGFIPTMGALHDGHLKMMRMSVENNDVTVISIFVNPLQFGPNEDFDAYPRQIDQDVKAVESINVDYVFYPSVEEMYPDQLDITLKVGRLAEVLEGAQRPGHFEGVVTVVNKLFNIVSPDYAYFGKKDAQQLAIIEKMVKDFNHPIQIVGVDIVREEDGLAKSSRNVYLTQEERKEAIHLNKSLQIARDLYEKGERQSCVIIQSITSYLNNNTSGHVDEVAIYSYPELVEQKWMSGQVFISLAVKFSKARLIDNMIIGEGK</sequence>
<keyword evidence="4 8" id="KW-0566">Pantothenate biosynthesis</keyword>
<dbReference type="InterPro" id="IPR003721">
    <property type="entry name" value="Pantoate_ligase"/>
</dbReference>
<evidence type="ECO:0000256" key="3">
    <source>
        <dbReference type="ARBA" id="ARBA00022598"/>
    </source>
</evidence>
<accession>A0A7X9ZI02</accession>
<gene>
    <name evidence="8" type="primary">panC</name>
    <name evidence="11" type="ORF">EQ811_08130</name>
    <name evidence="10" type="ORF">HHM13_07880</name>
    <name evidence="9" type="ORF">HHM24_09135</name>
</gene>
<evidence type="ECO:0000256" key="5">
    <source>
        <dbReference type="ARBA" id="ARBA00022741"/>
    </source>
</evidence>
<feature type="binding site" evidence="8">
    <location>
        <position position="154"/>
    </location>
    <ligand>
        <name>(R)-pantoate</name>
        <dbReference type="ChEBI" id="CHEBI:15980"/>
    </ligand>
</feature>
<dbReference type="Proteomes" id="UP000291949">
    <property type="component" value="Unassembled WGS sequence"/>
</dbReference>
<dbReference type="SUPFAM" id="SSF52374">
    <property type="entry name" value="Nucleotidylyl transferase"/>
    <property type="match status" value="1"/>
</dbReference>
<keyword evidence="5 8" id="KW-0547">Nucleotide-binding</keyword>
<evidence type="ECO:0000313" key="13">
    <source>
        <dbReference type="Proteomes" id="UP000538955"/>
    </source>
</evidence>
<dbReference type="CDD" id="cd00560">
    <property type="entry name" value="PanC"/>
    <property type="match status" value="1"/>
</dbReference>
<feature type="active site" description="Proton donor" evidence="8">
    <location>
        <position position="38"/>
    </location>
</feature>
<evidence type="ECO:0000313" key="10">
    <source>
        <dbReference type="EMBL" id="NMK98010.1"/>
    </source>
</evidence>
<comment type="similarity">
    <text evidence="2 8">Belongs to the pantothenate synthetase family.</text>
</comment>
<dbReference type="InterPro" id="IPR042176">
    <property type="entry name" value="Pantoate_ligase_C"/>
</dbReference>
<comment type="function">
    <text evidence="8">Catalyzes the condensation of pantoate with beta-alanine in an ATP-dependent reaction via a pantoyl-adenylate intermediate.</text>
</comment>
<organism evidence="10 14">
    <name type="scientific">Staphylococcus capitis</name>
    <dbReference type="NCBI Taxonomy" id="29388"/>
    <lineage>
        <taxon>Bacteria</taxon>
        <taxon>Bacillati</taxon>
        <taxon>Bacillota</taxon>
        <taxon>Bacilli</taxon>
        <taxon>Bacillales</taxon>
        <taxon>Staphylococcaceae</taxon>
        <taxon>Staphylococcus</taxon>
    </lineage>
</organism>
<dbReference type="EMBL" id="JABBMI010000069">
    <property type="protein sequence ID" value="NMK54885.1"/>
    <property type="molecule type" value="Genomic_DNA"/>
</dbReference>
<dbReference type="Proteomes" id="UP000550736">
    <property type="component" value="Unassembled WGS sequence"/>
</dbReference>
<feature type="binding site" evidence="8">
    <location>
        <begin position="31"/>
        <end position="38"/>
    </location>
    <ligand>
        <name>ATP</name>
        <dbReference type="ChEBI" id="CHEBI:30616"/>
    </ligand>
</feature>
<evidence type="ECO:0000256" key="7">
    <source>
        <dbReference type="ARBA" id="ARBA00048258"/>
    </source>
</evidence>
<dbReference type="InterPro" id="IPR014729">
    <property type="entry name" value="Rossmann-like_a/b/a_fold"/>
</dbReference>
<keyword evidence="3 8" id="KW-0436">Ligase</keyword>
<dbReference type="EC" id="6.3.2.1" evidence="8"/>
<dbReference type="Pfam" id="PF02569">
    <property type="entry name" value="Pantoate_ligase"/>
    <property type="match status" value="1"/>
</dbReference>
<comment type="catalytic activity">
    <reaction evidence="7 8">
        <text>(R)-pantoate + beta-alanine + ATP = (R)-pantothenate + AMP + diphosphate + H(+)</text>
        <dbReference type="Rhea" id="RHEA:10912"/>
        <dbReference type="ChEBI" id="CHEBI:15378"/>
        <dbReference type="ChEBI" id="CHEBI:15980"/>
        <dbReference type="ChEBI" id="CHEBI:29032"/>
        <dbReference type="ChEBI" id="CHEBI:30616"/>
        <dbReference type="ChEBI" id="CHEBI:33019"/>
        <dbReference type="ChEBI" id="CHEBI:57966"/>
        <dbReference type="ChEBI" id="CHEBI:456215"/>
        <dbReference type="EC" id="6.3.2.1"/>
    </reaction>
</comment>
<evidence type="ECO:0000256" key="4">
    <source>
        <dbReference type="ARBA" id="ARBA00022655"/>
    </source>
</evidence>
<reference evidence="13 14" key="2">
    <citation type="submission" date="2020-04" db="EMBL/GenBank/DDBJ databases">
        <title>The Epidemiology and Molecular Characteristics of Linezolid-Resistant Staphylococcus capitis in Huashan Hospital, Shanghai.</title>
        <authorList>
            <person name="Ding L."/>
            <person name="Li P."/>
            <person name="Yang Y."/>
            <person name="Lin D."/>
            <person name="Xu X."/>
        </authorList>
    </citation>
    <scope>NUCLEOTIDE SEQUENCE [LARGE SCALE GENOMIC DNA]</scope>
    <source>
        <strain evidence="10 14">12-86</strain>
        <strain evidence="9 13">17-84</strain>
    </source>
</reference>
<dbReference type="GO" id="GO:0004592">
    <property type="term" value="F:pantoate-beta-alanine ligase activity"/>
    <property type="evidence" value="ECO:0007669"/>
    <property type="project" value="UniProtKB-UniRule"/>
</dbReference>
<keyword evidence="6 8" id="KW-0067">ATP-binding</keyword>
<dbReference type="PANTHER" id="PTHR21299:SF1">
    <property type="entry name" value="PANTOATE--BETA-ALANINE LIGASE"/>
    <property type="match status" value="1"/>
</dbReference>
<evidence type="ECO:0000313" key="12">
    <source>
        <dbReference type="Proteomes" id="UP000291949"/>
    </source>
</evidence>
<proteinExistence type="inferred from homology"/>
<dbReference type="GeneID" id="93668510"/>
<feature type="binding site" evidence="8">
    <location>
        <position position="62"/>
    </location>
    <ligand>
        <name>beta-alanine</name>
        <dbReference type="ChEBI" id="CHEBI:57966"/>
    </ligand>
</feature>
<comment type="subunit">
    <text evidence="8">Homodimer.</text>
</comment>
<keyword evidence="8" id="KW-0963">Cytoplasm</keyword>
<dbReference type="FunFam" id="3.40.50.620:FF:000013">
    <property type="entry name" value="Pantothenate synthetase"/>
    <property type="match status" value="1"/>
</dbReference>
<evidence type="ECO:0000256" key="8">
    <source>
        <dbReference type="HAMAP-Rule" id="MF_00158"/>
    </source>
</evidence>
<dbReference type="HAMAP" id="MF_00158">
    <property type="entry name" value="PanC"/>
    <property type="match status" value="1"/>
</dbReference>
<reference evidence="11 12" key="1">
    <citation type="journal article" date="2019" name="Sci. Transl. Med.">
        <title>Quorum sensing between bacterial species on the skin protects against epidermal injury in atopic dermatitis.</title>
        <authorList>
            <person name="Williams M.R."/>
        </authorList>
    </citation>
    <scope>NUCLEOTIDE SEQUENCE [LARGE SCALE GENOMIC DNA]</scope>
    <source>
        <strain evidence="11 12">H8</strain>
    </source>
</reference>
<dbReference type="RefSeq" id="WP_002432476.1">
    <property type="nucleotide sequence ID" value="NZ_AP014956.1"/>
</dbReference>
<dbReference type="PANTHER" id="PTHR21299">
    <property type="entry name" value="CYTIDYLATE KINASE/PANTOATE-BETA-ALANINE LIGASE"/>
    <property type="match status" value="1"/>
</dbReference>
<evidence type="ECO:0000313" key="11">
    <source>
        <dbReference type="EMBL" id="TBW76823.1"/>
    </source>
</evidence>
<feature type="binding site" evidence="8">
    <location>
        <position position="177"/>
    </location>
    <ligand>
        <name>ATP</name>
        <dbReference type="ChEBI" id="CHEBI:30616"/>
    </ligand>
</feature>
<comment type="miscellaneous">
    <text evidence="8">The reaction proceeds by a bi uni uni bi ping pong mechanism.</text>
</comment>
<dbReference type="Proteomes" id="UP000538955">
    <property type="component" value="Unassembled WGS sequence"/>
</dbReference>
<evidence type="ECO:0000313" key="9">
    <source>
        <dbReference type="EMBL" id="NMK54885.1"/>
    </source>
</evidence>
<name>A0A7X9ZI02_STACP</name>
<feature type="binding site" evidence="8">
    <location>
        <begin position="148"/>
        <end position="151"/>
    </location>
    <ligand>
        <name>ATP</name>
        <dbReference type="ChEBI" id="CHEBI:30616"/>
    </ligand>
</feature>
<feature type="binding site" evidence="8">
    <location>
        <begin position="185"/>
        <end position="188"/>
    </location>
    <ligand>
        <name>ATP</name>
        <dbReference type="ChEBI" id="CHEBI:30616"/>
    </ligand>
</feature>
<comment type="pathway">
    <text evidence="1 8">Cofactor biosynthesis; (R)-pantothenate biosynthesis; (R)-pantothenate from (R)-pantoate and beta-alanine: step 1/1.</text>
</comment>
<comment type="subcellular location">
    <subcellularLocation>
        <location evidence="8">Cytoplasm</location>
    </subcellularLocation>
</comment>
<dbReference type="FunFam" id="3.30.1300.10:FF:000001">
    <property type="entry name" value="Pantothenate synthetase"/>
    <property type="match status" value="1"/>
</dbReference>
<evidence type="ECO:0000256" key="6">
    <source>
        <dbReference type="ARBA" id="ARBA00022840"/>
    </source>
</evidence>
<dbReference type="GO" id="GO:0005829">
    <property type="term" value="C:cytosol"/>
    <property type="evidence" value="ECO:0007669"/>
    <property type="project" value="TreeGrafter"/>
</dbReference>
<dbReference type="AlphaFoldDB" id="A0A7X9ZI02"/>
<keyword evidence="13" id="KW-1185">Reference proteome</keyword>
<dbReference type="GO" id="GO:0005524">
    <property type="term" value="F:ATP binding"/>
    <property type="evidence" value="ECO:0007669"/>
    <property type="project" value="UniProtKB-KW"/>
</dbReference>
<comment type="caution">
    <text evidence="10">The sequence shown here is derived from an EMBL/GenBank/DDBJ whole genome shotgun (WGS) entry which is preliminary data.</text>
</comment>
<dbReference type="Gene3D" id="3.30.1300.10">
    <property type="entry name" value="Pantoate-beta-alanine ligase, C-terminal domain"/>
    <property type="match status" value="1"/>
</dbReference>
<evidence type="ECO:0000256" key="2">
    <source>
        <dbReference type="ARBA" id="ARBA00009256"/>
    </source>
</evidence>
<dbReference type="EMBL" id="SCHC01000002">
    <property type="protein sequence ID" value="TBW76823.1"/>
    <property type="molecule type" value="Genomic_DNA"/>
</dbReference>
<protein>
    <recommendedName>
        <fullName evidence="8">Pantothenate synthetase</fullName>
        <shortName evidence="8">PS</shortName>
        <ecNumber evidence="8">6.3.2.1</ecNumber>
    </recommendedName>
    <alternativeName>
        <fullName evidence="8">Pantoate--beta-alanine ligase</fullName>
    </alternativeName>
    <alternativeName>
        <fullName evidence="8">Pantoate-activating enzyme</fullName>
    </alternativeName>
</protein>
<dbReference type="NCBIfam" id="TIGR00018">
    <property type="entry name" value="panC"/>
    <property type="match status" value="1"/>
</dbReference>
<evidence type="ECO:0000256" key="1">
    <source>
        <dbReference type="ARBA" id="ARBA00004990"/>
    </source>
</evidence>
<dbReference type="EMBL" id="JABBLX010000023">
    <property type="protein sequence ID" value="NMK98010.1"/>
    <property type="molecule type" value="Genomic_DNA"/>
</dbReference>
<dbReference type="UniPathway" id="UPA00028">
    <property type="reaction ID" value="UER00005"/>
</dbReference>